<gene>
    <name evidence="1" type="ORF">TSUD_221020</name>
</gene>
<dbReference type="AlphaFoldDB" id="A0A2Z6MRT9"/>
<accession>A0A2Z6MRT9</accession>
<reference evidence="2" key="1">
    <citation type="journal article" date="2017" name="Front. Plant Sci.">
        <title>Climate Clever Clovers: New Paradigm to Reduce the Environmental Footprint of Ruminants by Breeding Low Methanogenic Forages Utilizing Haplotype Variation.</title>
        <authorList>
            <person name="Kaur P."/>
            <person name="Appels R."/>
            <person name="Bayer P.E."/>
            <person name="Keeble-Gagnere G."/>
            <person name="Wang J."/>
            <person name="Hirakawa H."/>
            <person name="Shirasawa K."/>
            <person name="Vercoe P."/>
            <person name="Stefanova K."/>
            <person name="Durmic Z."/>
            <person name="Nichols P."/>
            <person name="Revell C."/>
            <person name="Isobe S.N."/>
            <person name="Edwards D."/>
            <person name="Erskine W."/>
        </authorList>
    </citation>
    <scope>NUCLEOTIDE SEQUENCE [LARGE SCALE GENOMIC DNA]</scope>
    <source>
        <strain evidence="2">cv. Daliak</strain>
    </source>
</reference>
<evidence type="ECO:0000313" key="2">
    <source>
        <dbReference type="Proteomes" id="UP000242715"/>
    </source>
</evidence>
<dbReference type="Proteomes" id="UP000242715">
    <property type="component" value="Unassembled WGS sequence"/>
</dbReference>
<dbReference type="EMBL" id="DF973490">
    <property type="protein sequence ID" value="GAU32413.1"/>
    <property type="molecule type" value="Genomic_DNA"/>
</dbReference>
<name>A0A2Z6MRT9_TRISU</name>
<organism evidence="1 2">
    <name type="scientific">Trifolium subterraneum</name>
    <name type="common">Subterranean clover</name>
    <dbReference type="NCBI Taxonomy" id="3900"/>
    <lineage>
        <taxon>Eukaryota</taxon>
        <taxon>Viridiplantae</taxon>
        <taxon>Streptophyta</taxon>
        <taxon>Embryophyta</taxon>
        <taxon>Tracheophyta</taxon>
        <taxon>Spermatophyta</taxon>
        <taxon>Magnoliopsida</taxon>
        <taxon>eudicotyledons</taxon>
        <taxon>Gunneridae</taxon>
        <taxon>Pentapetalae</taxon>
        <taxon>rosids</taxon>
        <taxon>fabids</taxon>
        <taxon>Fabales</taxon>
        <taxon>Fabaceae</taxon>
        <taxon>Papilionoideae</taxon>
        <taxon>50 kb inversion clade</taxon>
        <taxon>NPAAA clade</taxon>
        <taxon>Hologalegina</taxon>
        <taxon>IRL clade</taxon>
        <taxon>Trifolieae</taxon>
        <taxon>Trifolium</taxon>
    </lineage>
</organism>
<keyword evidence="2" id="KW-1185">Reference proteome</keyword>
<proteinExistence type="predicted"/>
<protein>
    <submittedName>
        <fullName evidence="1">Uncharacterized protein</fullName>
    </submittedName>
</protein>
<evidence type="ECO:0000313" key="1">
    <source>
        <dbReference type="EMBL" id="GAU32413.1"/>
    </source>
</evidence>
<sequence length="63" mass="7607">MRGNRSMQLQGVKALHIWNEWNAVNIMREPHRQSAKQPQQQQTCRTLSPDSWYFLATWKVFNY</sequence>